<sequence length="833" mass="93812">MRISLSLILSLFSLIFAAQAALLGIDFGTEFTKAILVAPNVPFDILLTSESKRKDVSGLALSFDNKGENNVEVHRMFGTHALSTCIKTPQSCLLYPKSLLGIGSKSEQINDYLSKFPNTGVGLQNGRDAASIVVFNKDHTYNDTFLIEEVAAMIFMEIKNRALEYWEERSPETVGTIDEVAISVPRYFNEAARIAITDAAELAGLKVVTLVDDGLAIALDYAQKRNDFKLNEREYHLIFDCGAGATKLSLVSFTNVDDVKVNIEMENYAFSEQFNGQLITKAVRNIILTQFAEKNNIDTNEIINDAKAMQKLWQAADKAKLILSANQDTKVNIESVYQNIDFRGVITREELEQILSPSLTAISYLIDSVFVGHEDIKKNIDSVILAGGSIRVPAVQQELIKYFGSENVLSKNVNADESVVFGTTLRGAQILKLTRKNQFNVIDRSPYHYGLFYKTDDGSKSGKIEVPAGLMTSEKHVANLTNFEGEFLPKFSVDVFLNNDVLSHQYNFTMPHRVNRTTCESPFYEMSYGLTRHNAFIIHNVKIHCTYNETTKATSLLSHSKLQGFEPMPAMMKKTSIQRLTSLEMQEVQRHKLAESKNQLEAKLYELRYVVEEYENVFADELVDELNKVISENLEWLDYDSDDATLPEVVKRVENVKSLMKDVRKYTQVATPELAKINIVDAYETLLQKKDEVQKKIEEVVSEKEMIMKAQCEAFKIDYTEIDSKFSWPNVNVDSQLQQIQELSDLALSTENNDEFKKLVPELSKALDIINETEKALTASLDDVERVYQLKSALVRQKVLAAEKAARRAAEASTETTSTTTADEDADVEHDEL</sequence>
<name>A0A4V6TTT4_9ASCO</name>
<organism evidence="7 8">
    <name type="scientific">Pichia inconspicua</name>
    <dbReference type="NCBI Taxonomy" id="52247"/>
    <lineage>
        <taxon>Eukaryota</taxon>
        <taxon>Fungi</taxon>
        <taxon>Dikarya</taxon>
        <taxon>Ascomycota</taxon>
        <taxon>Saccharomycotina</taxon>
        <taxon>Pichiomycetes</taxon>
        <taxon>Pichiales</taxon>
        <taxon>Pichiaceae</taxon>
        <taxon>Pichia</taxon>
    </lineage>
</organism>
<dbReference type="PANTHER" id="PTHR45639">
    <property type="entry name" value="HSC70CB, ISOFORM G-RELATED"/>
    <property type="match status" value="1"/>
</dbReference>
<dbReference type="FunFam" id="3.90.640.10:FF:000003">
    <property type="entry name" value="Molecular chaperone DnaK"/>
    <property type="match status" value="1"/>
</dbReference>
<feature type="compositionally biased region" description="Acidic residues" evidence="5">
    <location>
        <begin position="822"/>
        <end position="833"/>
    </location>
</feature>
<feature type="chain" id="PRO_5020184433" evidence="6">
    <location>
        <begin position="21"/>
        <end position="833"/>
    </location>
</feature>
<protein>
    <submittedName>
        <fullName evidence="7">Uncharacterized protein</fullName>
    </submittedName>
</protein>
<keyword evidence="1" id="KW-0547">Nucleotide-binding</keyword>
<dbReference type="Pfam" id="PF00012">
    <property type="entry name" value="HSP70"/>
    <property type="match status" value="1"/>
</dbReference>
<dbReference type="Gene3D" id="3.30.420.40">
    <property type="match status" value="2"/>
</dbReference>
<dbReference type="GO" id="GO:0140662">
    <property type="term" value="F:ATP-dependent protein folding chaperone"/>
    <property type="evidence" value="ECO:0007669"/>
    <property type="project" value="InterPro"/>
</dbReference>
<dbReference type="EMBL" id="SELW01000121">
    <property type="protein sequence ID" value="TID30800.1"/>
    <property type="molecule type" value="Genomic_DNA"/>
</dbReference>
<dbReference type="SUPFAM" id="SSF100934">
    <property type="entry name" value="Heat shock protein 70kD (HSP70), C-terminal subdomain"/>
    <property type="match status" value="1"/>
</dbReference>
<dbReference type="GO" id="GO:0034663">
    <property type="term" value="C:endoplasmic reticulum chaperone complex"/>
    <property type="evidence" value="ECO:0007669"/>
    <property type="project" value="TreeGrafter"/>
</dbReference>
<dbReference type="SUPFAM" id="SSF53067">
    <property type="entry name" value="Actin-like ATPase domain"/>
    <property type="match status" value="2"/>
</dbReference>
<accession>A0A4V6TTT4</accession>
<evidence type="ECO:0000256" key="4">
    <source>
        <dbReference type="SAM" id="Coils"/>
    </source>
</evidence>
<dbReference type="Proteomes" id="UP000307173">
    <property type="component" value="Unassembled WGS sequence"/>
</dbReference>
<dbReference type="STRING" id="52247.A0A4V6TTT4"/>
<dbReference type="AlphaFoldDB" id="A0A4V6TTT4"/>
<evidence type="ECO:0000256" key="1">
    <source>
        <dbReference type="ARBA" id="ARBA00022741"/>
    </source>
</evidence>
<reference evidence="7 8" key="1">
    <citation type="journal article" date="2019" name="Front. Genet.">
        <title>Whole-Genome Sequencing of the Opportunistic Yeast Pathogen Candida inconspicua Uncovers Its Hybrid Origin.</title>
        <authorList>
            <person name="Mixao V."/>
            <person name="Hansen A.P."/>
            <person name="Saus E."/>
            <person name="Boekhout T."/>
            <person name="Lass-Florl C."/>
            <person name="Gabaldon T."/>
        </authorList>
    </citation>
    <scope>NUCLEOTIDE SEQUENCE [LARGE SCALE GENOMIC DNA]</scope>
    <source>
        <strain evidence="7 8">CBS 180</strain>
    </source>
</reference>
<evidence type="ECO:0000256" key="6">
    <source>
        <dbReference type="SAM" id="SignalP"/>
    </source>
</evidence>
<dbReference type="Gene3D" id="3.30.30.30">
    <property type="match status" value="1"/>
</dbReference>
<feature type="coiled-coil region" evidence="4">
    <location>
        <begin position="583"/>
        <end position="617"/>
    </location>
</feature>
<evidence type="ECO:0000313" key="8">
    <source>
        <dbReference type="Proteomes" id="UP000307173"/>
    </source>
</evidence>
<dbReference type="PANTHER" id="PTHR45639:SF3">
    <property type="entry name" value="HYPOXIA UP-REGULATED PROTEIN 1"/>
    <property type="match status" value="1"/>
</dbReference>
<dbReference type="InterPro" id="IPR029048">
    <property type="entry name" value="HSP70_C_sf"/>
</dbReference>
<keyword evidence="2" id="KW-0067">ATP-binding</keyword>
<comment type="caution">
    <text evidence="7">The sequence shown here is derived from an EMBL/GenBank/DDBJ whole genome shotgun (WGS) entry which is preliminary data.</text>
</comment>
<dbReference type="GO" id="GO:0030968">
    <property type="term" value="P:endoplasmic reticulum unfolded protein response"/>
    <property type="evidence" value="ECO:0007669"/>
    <property type="project" value="TreeGrafter"/>
</dbReference>
<evidence type="ECO:0000256" key="3">
    <source>
        <dbReference type="ARBA" id="ARBA00023186"/>
    </source>
</evidence>
<proteinExistence type="predicted"/>
<feature type="compositionally biased region" description="Low complexity" evidence="5">
    <location>
        <begin position="811"/>
        <end position="821"/>
    </location>
</feature>
<evidence type="ECO:0000256" key="2">
    <source>
        <dbReference type="ARBA" id="ARBA00022840"/>
    </source>
</evidence>
<keyword evidence="6" id="KW-0732">Signal</keyword>
<keyword evidence="4" id="KW-0175">Coiled coil</keyword>
<evidence type="ECO:0000313" key="7">
    <source>
        <dbReference type="EMBL" id="TID30800.1"/>
    </source>
</evidence>
<dbReference type="Gene3D" id="3.90.640.10">
    <property type="entry name" value="Actin, Chain A, domain 4"/>
    <property type="match status" value="1"/>
</dbReference>
<dbReference type="InterPro" id="IPR043129">
    <property type="entry name" value="ATPase_NBD"/>
</dbReference>
<dbReference type="Gene3D" id="1.20.1270.10">
    <property type="match status" value="1"/>
</dbReference>
<dbReference type="InterPro" id="IPR013126">
    <property type="entry name" value="Hsp_70_fam"/>
</dbReference>
<dbReference type="GO" id="GO:0005524">
    <property type="term" value="F:ATP binding"/>
    <property type="evidence" value="ECO:0007669"/>
    <property type="project" value="UniProtKB-KW"/>
</dbReference>
<gene>
    <name evidence="7" type="ORF">CANINC_000716</name>
</gene>
<keyword evidence="3" id="KW-0143">Chaperone</keyword>
<evidence type="ECO:0000256" key="5">
    <source>
        <dbReference type="SAM" id="MobiDB-lite"/>
    </source>
</evidence>
<dbReference type="OrthoDB" id="10262720at2759"/>
<dbReference type="PRINTS" id="PR00301">
    <property type="entry name" value="HEATSHOCK70"/>
</dbReference>
<feature type="signal peptide" evidence="6">
    <location>
        <begin position="1"/>
        <end position="20"/>
    </location>
</feature>
<dbReference type="CDD" id="cd10230">
    <property type="entry name" value="ASKHA_NBD_HSP70_HYOU1"/>
    <property type="match status" value="1"/>
</dbReference>
<keyword evidence="8" id="KW-1185">Reference proteome</keyword>
<feature type="region of interest" description="Disordered" evidence="5">
    <location>
        <begin position="806"/>
        <end position="833"/>
    </location>
</feature>